<protein>
    <recommendedName>
        <fullName evidence="2">Fibronectin type-III domain-containing protein</fullName>
    </recommendedName>
</protein>
<dbReference type="PROSITE" id="PS50853">
    <property type="entry name" value="FN3"/>
    <property type="match status" value="2"/>
</dbReference>
<dbReference type="Proteomes" id="UP001292094">
    <property type="component" value="Unassembled WGS sequence"/>
</dbReference>
<keyword evidence="1" id="KW-0812">Transmembrane</keyword>
<proteinExistence type="predicted"/>
<dbReference type="InterPro" id="IPR013783">
    <property type="entry name" value="Ig-like_fold"/>
</dbReference>
<dbReference type="AlphaFoldDB" id="A0AAE1PVQ5"/>
<feature type="transmembrane region" description="Helical" evidence="1">
    <location>
        <begin position="1040"/>
        <end position="1063"/>
    </location>
</feature>
<feature type="transmembrane region" description="Helical" evidence="1">
    <location>
        <begin position="469"/>
        <end position="494"/>
    </location>
</feature>
<keyword evidence="1" id="KW-0472">Membrane</keyword>
<dbReference type="EMBL" id="JAWZYT010001260">
    <property type="protein sequence ID" value="KAK4313867.1"/>
    <property type="molecule type" value="Genomic_DNA"/>
</dbReference>
<accession>A0AAE1PVQ5</accession>
<keyword evidence="1" id="KW-1133">Transmembrane helix</keyword>
<keyword evidence="4" id="KW-1185">Reference proteome</keyword>
<dbReference type="InterPro" id="IPR003961">
    <property type="entry name" value="FN3_dom"/>
</dbReference>
<feature type="transmembrane region" description="Helical" evidence="1">
    <location>
        <begin position="560"/>
        <end position="582"/>
    </location>
</feature>
<organism evidence="3 4">
    <name type="scientific">Petrolisthes manimaculis</name>
    <dbReference type="NCBI Taxonomy" id="1843537"/>
    <lineage>
        <taxon>Eukaryota</taxon>
        <taxon>Metazoa</taxon>
        <taxon>Ecdysozoa</taxon>
        <taxon>Arthropoda</taxon>
        <taxon>Crustacea</taxon>
        <taxon>Multicrustacea</taxon>
        <taxon>Malacostraca</taxon>
        <taxon>Eumalacostraca</taxon>
        <taxon>Eucarida</taxon>
        <taxon>Decapoda</taxon>
        <taxon>Pleocyemata</taxon>
        <taxon>Anomura</taxon>
        <taxon>Galatheoidea</taxon>
        <taxon>Porcellanidae</taxon>
        <taxon>Petrolisthes</taxon>
    </lineage>
</organism>
<dbReference type="SMART" id="SM00060">
    <property type="entry name" value="FN3"/>
    <property type="match status" value="4"/>
</dbReference>
<evidence type="ECO:0000313" key="4">
    <source>
        <dbReference type="Proteomes" id="UP001292094"/>
    </source>
</evidence>
<reference evidence="3" key="1">
    <citation type="submission" date="2023-11" db="EMBL/GenBank/DDBJ databases">
        <title>Genome assemblies of two species of porcelain crab, Petrolisthes cinctipes and Petrolisthes manimaculis (Anomura: Porcellanidae).</title>
        <authorList>
            <person name="Angst P."/>
        </authorList>
    </citation>
    <scope>NUCLEOTIDE SEQUENCE</scope>
    <source>
        <strain evidence="3">PB745_02</strain>
        <tissue evidence="3">Gill</tissue>
    </source>
</reference>
<evidence type="ECO:0000256" key="1">
    <source>
        <dbReference type="SAM" id="Phobius"/>
    </source>
</evidence>
<evidence type="ECO:0000313" key="3">
    <source>
        <dbReference type="EMBL" id="KAK4313867.1"/>
    </source>
</evidence>
<dbReference type="SUPFAM" id="SSF49265">
    <property type="entry name" value="Fibronectin type III"/>
    <property type="match status" value="2"/>
</dbReference>
<comment type="caution">
    <text evidence="3">The sequence shown here is derived from an EMBL/GenBank/DDBJ whole genome shotgun (WGS) entry which is preliminary data.</text>
</comment>
<sequence length="1086" mass="120994">MNKGLVNQTRGKGGGGEDETRVFSWIREGDWLGVKDFLVTLTFDSKSLTESLTCTTSNCSCNTDDTFGRLEPCTSLTIEVSGNNISAPLNHIQTAPSGVSNVSVVWVDSPVQVTWVNPDNETGSTCYENTRVNLTNHYNVTYPFTFQHDQESLEYSACARGYATVVLWTNGGDGYSDFTLRYLEPENQYFDIVPTIENVTCTRSGCKDYDVRWDYIPACLGVTKFTITVSGSTYAHPNLSTTSITVTDKSPSERYSTCIKTVDDHYHVLGDYECATCSTIEQNVVNLVAWAPSSDTVKATWDPALCSSETHTSYYVTIKDISSSYGNSYSDNIEETTITYSDYSVNPLTEYRVCVDVYYSSSPDTCTTTRTLPHEVDCVSVKSTGSLTLQVEWQEYYYGHDIMYKVSWGKDLQHSDTTQYKSYTITGYNTTDEEVQVCVAVLKQNLLSVNICYPSKECTSNYIPPSGSVGVIIGVSVGFVLIVCFVVIFILMYAKKLRNPRQQSRESQYIGRSVGGFRALGTQYIGGSVVSQFRVHSQCLTLVHRMRVNPFTLHHHHHHAVVVGGGTAATVLLLMLVTFPPLPVSGQEVRESYVTTNYIEVLWQRKDKWFGVEEFNITTTPQHGAQCVMETNCTEQTCIFNTTPCGHMDPCTSISVVVSGGNYTAPSLDTVTAPDGVSNVTALWMISIHVTWTNPDNESGSVCYEYTKVLLTYHNNVSTSLTLPHHQQSVEFPVCVEEDALVSIWTHGGHGDSSLQTSFVKYPDSAVVKTVENFTCEEYGRNGLNLTWDYSPVCTGVTTFLIEIRNRKTVLTDLTTRSYVFSDLEEEGFYDVRVQTVDLEGHVFGQSDWESCKTHQIVVENLEVVALSGVSAMSRWDPPLYQQQPRYDISIHIIDSGYLSQHNTTSDTNITWTQLDELTMYKVCVGVTSVTNRVTCADVTTLPIRPYWVKAETNGYDALEVTWDYGHEGENVMFQVLWGKELEHNHFTKDHQYTIEGYNSTENVVNVCVAANLLNSTSINTCLGDAPIPRPGDPYEFPTVPVVVGCVMGLVVIVAGVMAGVVYHRKKKANKFVAHKNSYNNNSYVT</sequence>
<gene>
    <name evidence="3" type="ORF">Pmani_014801</name>
</gene>
<dbReference type="InterPro" id="IPR036116">
    <property type="entry name" value="FN3_sf"/>
</dbReference>
<name>A0AAE1PVQ5_9EUCA</name>
<feature type="domain" description="Fibronectin type-III" evidence="2">
    <location>
        <begin position="770"/>
        <end position="857"/>
    </location>
</feature>
<evidence type="ECO:0000259" key="2">
    <source>
        <dbReference type="PROSITE" id="PS50853"/>
    </source>
</evidence>
<feature type="domain" description="Fibronectin type-III" evidence="2">
    <location>
        <begin position="283"/>
        <end position="374"/>
    </location>
</feature>
<dbReference type="Gene3D" id="2.60.40.10">
    <property type="entry name" value="Immunoglobulins"/>
    <property type="match status" value="1"/>
</dbReference>